<sequence>MPAAGALVMPSPSADLATVWPFMEEWIEHVMTRQHIQDSYPKYMHLYTAVYNYCTSSRIHSSFENSALGSRTGANLSGSDLYDSLAQYFASHVEVLRQKAEPIIGQNLLAFYAREWERFTTGAGYINRAFAFLNRHWVKRQQDEGSNVHQVYILALVQWRDRLLYTIQSKDHRLVAALLKLIEKERNGEAIDTGLAKKVIDSFVTLGLNDNDQNKAQLQVYQKEFQTPFIEATVKYYARESAIFFQKYTSSVPEYLKKVEKHLREEEARVVRYLHFSTRRTLISKCEEALIRGQLGRMQEDAQRLLYADQDEDLQRMSQLLSRVPEGLDPLRKRFERDVNKAGLEAIADLQRAAAHSPGGTLEPKVVVDTLSEVYCKNQDIVSRRFRGEALSAFVATLDRAFRDLVNQNTAIGASPTNFPELLAKYTDALLRKNNQLCEEDALEDQLNKVMSLFKYIEDKDVFQTFYTIKLSRRLLYGLSRSDEHEAYMISKLKEGCGFEYTDKLQRMFTDIQLSKDLTNQFRERMEISHSAADLEVTFSVMILGTNVWPLSAPTHHLIVPRDILPTYEQLQRFYQNKHSGRKLIWLWSYSENELRTNYLNQIYVLMTSSYQMAVLIQYNENDVLSLDELVTATGTPGELLTQVLAVLVKARILISKETKQYGLNLNFKSKKIRVKLNQPIKAEVKHEPADVLKNVYEDRKYVIQATVVRIMKARQTMKNQALVQEVMSQISTRFAPRTADVKKVPGEVPISSQSVD</sequence>
<dbReference type="InterPro" id="IPR016159">
    <property type="entry name" value="Cullin_repeat-like_dom_sf"/>
</dbReference>
<dbReference type="InterPro" id="IPR016158">
    <property type="entry name" value="Cullin_homology"/>
</dbReference>
<dbReference type="GO" id="GO:0019005">
    <property type="term" value="C:SCF ubiquitin ligase complex"/>
    <property type="evidence" value="ECO:0007669"/>
    <property type="project" value="UniProtKB-ARBA"/>
</dbReference>
<proteinExistence type="inferred from homology"/>
<evidence type="ECO:0000256" key="4">
    <source>
        <dbReference type="ARBA" id="ARBA00022786"/>
    </source>
</evidence>
<dbReference type="InterPro" id="IPR001373">
    <property type="entry name" value="Cullin_N"/>
</dbReference>
<comment type="caution">
    <text evidence="9">The sequence shown here is derived from an EMBL/GenBank/DDBJ whole genome shotgun (WGS) entry which is preliminary data.</text>
</comment>
<dbReference type="InterPro" id="IPR036388">
    <property type="entry name" value="WH-like_DNA-bd_sf"/>
</dbReference>
<reference evidence="9" key="1">
    <citation type="submission" date="2021-01" db="EMBL/GenBank/DDBJ databases">
        <authorList>
            <person name="Kaushik A."/>
        </authorList>
    </citation>
    <scope>NUCLEOTIDE SEQUENCE</scope>
    <source>
        <strain evidence="9">Type strain: AG8-Rh-89/</strain>
    </source>
</reference>
<keyword evidence="3" id="KW-1017">Isopeptide bond</keyword>
<evidence type="ECO:0000256" key="5">
    <source>
        <dbReference type="ARBA" id="ARBA00022843"/>
    </source>
</evidence>
<dbReference type="PROSITE" id="PS50069">
    <property type="entry name" value="CULLIN_2"/>
    <property type="match status" value="1"/>
</dbReference>
<dbReference type="FunFam" id="1.20.1310.10:FF:000011">
    <property type="entry name" value="Cullin 1"/>
    <property type="match status" value="1"/>
</dbReference>
<feature type="domain" description="Cullin family profile" evidence="8">
    <location>
        <begin position="418"/>
        <end position="649"/>
    </location>
</feature>
<evidence type="ECO:0000256" key="7">
    <source>
        <dbReference type="RuleBase" id="RU003829"/>
    </source>
</evidence>
<dbReference type="SUPFAM" id="SSF46785">
    <property type="entry name" value="Winged helix' DNA-binding domain"/>
    <property type="match status" value="1"/>
</dbReference>
<evidence type="ECO:0000259" key="8">
    <source>
        <dbReference type="PROSITE" id="PS50069"/>
    </source>
</evidence>
<evidence type="ECO:0000313" key="9">
    <source>
        <dbReference type="EMBL" id="CAE6462063.1"/>
    </source>
</evidence>
<dbReference type="FunFam" id="1.20.1310.10:FF:000002">
    <property type="entry name" value="cullin-3 isoform X1"/>
    <property type="match status" value="1"/>
</dbReference>
<dbReference type="InterPro" id="IPR036317">
    <property type="entry name" value="Cullin_homology_sf"/>
</dbReference>
<name>A0A8H3BPU7_9AGAM</name>
<evidence type="ECO:0000256" key="1">
    <source>
        <dbReference type="ARBA" id="ARBA00004906"/>
    </source>
</evidence>
<evidence type="ECO:0000256" key="3">
    <source>
        <dbReference type="ARBA" id="ARBA00022499"/>
    </source>
</evidence>
<protein>
    <recommendedName>
        <fullName evidence="8">Cullin family profile domain-containing protein</fullName>
    </recommendedName>
</protein>
<dbReference type="AlphaFoldDB" id="A0A8H3BPU7"/>
<comment type="pathway">
    <text evidence="1">Protein modification; protein ubiquitination.</text>
</comment>
<dbReference type="Pfam" id="PF26557">
    <property type="entry name" value="Cullin_AB"/>
    <property type="match status" value="1"/>
</dbReference>
<dbReference type="SMART" id="SM00884">
    <property type="entry name" value="Cullin_Nedd8"/>
    <property type="match status" value="1"/>
</dbReference>
<dbReference type="SMART" id="SM00182">
    <property type="entry name" value="CULLIN"/>
    <property type="match status" value="1"/>
</dbReference>
<organism evidence="9 10">
    <name type="scientific">Rhizoctonia solani</name>
    <dbReference type="NCBI Taxonomy" id="456999"/>
    <lineage>
        <taxon>Eukaryota</taxon>
        <taxon>Fungi</taxon>
        <taxon>Dikarya</taxon>
        <taxon>Basidiomycota</taxon>
        <taxon>Agaricomycotina</taxon>
        <taxon>Agaricomycetes</taxon>
        <taxon>Cantharellales</taxon>
        <taxon>Ceratobasidiaceae</taxon>
        <taxon>Rhizoctonia</taxon>
    </lineage>
</organism>
<evidence type="ECO:0000313" key="10">
    <source>
        <dbReference type="Proteomes" id="UP000663850"/>
    </source>
</evidence>
<comment type="similarity">
    <text evidence="2 6 7">Belongs to the cullin family.</text>
</comment>
<dbReference type="InterPro" id="IPR045093">
    <property type="entry name" value="Cullin"/>
</dbReference>
<dbReference type="GO" id="GO:0031146">
    <property type="term" value="P:SCF-dependent proteasomal ubiquitin-dependent protein catabolic process"/>
    <property type="evidence" value="ECO:0007669"/>
    <property type="project" value="UniProtKB-ARBA"/>
</dbReference>
<gene>
    <name evidence="9" type="ORF">RDB_LOCUS52613</name>
</gene>
<dbReference type="InterPro" id="IPR019559">
    <property type="entry name" value="Cullin_neddylation_domain"/>
</dbReference>
<dbReference type="Pfam" id="PF10557">
    <property type="entry name" value="Cullin_Nedd8"/>
    <property type="match status" value="1"/>
</dbReference>
<dbReference type="GO" id="GO:0031625">
    <property type="term" value="F:ubiquitin protein ligase binding"/>
    <property type="evidence" value="ECO:0007669"/>
    <property type="project" value="InterPro"/>
</dbReference>
<dbReference type="InterPro" id="IPR059120">
    <property type="entry name" value="Cullin-like_AB"/>
</dbReference>
<dbReference type="Gene3D" id="4.10.1030.10">
    <property type="entry name" value="Ring Box Chain A, domain 5"/>
    <property type="match status" value="1"/>
</dbReference>
<dbReference type="SUPFAM" id="SSF75632">
    <property type="entry name" value="Cullin homology domain"/>
    <property type="match status" value="1"/>
</dbReference>
<keyword evidence="4" id="KW-0833">Ubl conjugation pathway</keyword>
<dbReference type="Gene3D" id="1.20.1310.10">
    <property type="entry name" value="Cullin Repeats"/>
    <property type="match status" value="4"/>
</dbReference>
<dbReference type="InterPro" id="IPR036390">
    <property type="entry name" value="WH_DNA-bd_sf"/>
</dbReference>
<evidence type="ECO:0000256" key="6">
    <source>
        <dbReference type="PROSITE-ProRule" id="PRU00330"/>
    </source>
</evidence>
<dbReference type="FunFam" id="1.20.1310.10:FF:000029">
    <property type="entry name" value="Cullin homolog 1"/>
    <property type="match status" value="1"/>
</dbReference>
<dbReference type="Proteomes" id="UP000663850">
    <property type="component" value="Unassembled WGS sequence"/>
</dbReference>
<dbReference type="Gene3D" id="1.10.10.10">
    <property type="entry name" value="Winged helix-like DNA-binding domain superfamily/Winged helix DNA-binding domain"/>
    <property type="match status" value="2"/>
</dbReference>
<dbReference type="PANTHER" id="PTHR11932">
    <property type="entry name" value="CULLIN"/>
    <property type="match status" value="1"/>
</dbReference>
<dbReference type="EMBL" id="CAJMWZ010002786">
    <property type="protein sequence ID" value="CAE6462063.1"/>
    <property type="molecule type" value="Genomic_DNA"/>
</dbReference>
<keyword evidence="5" id="KW-0832">Ubl conjugation</keyword>
<dbReference type="SUPFAM" id="SSF74788">
    <property type="entry name" value="Cullin repeat-like"/>
    <property type="match status" value="1"/>
</dbReference>
<dbReference type="Pfam" id="PF00888">
    <property type="entry name" value="Cullin"/>
    <property type="match status" value="1"/>
</dbReference>
<accession>A0A8H3BPU7</accession>
<evidence type="ECO:0000256" key="2">
    <source>
        <dbReference type="ARBA" id="ARBA00006019"/>
    </source>
</evidence>